<reference evidence="1" key="2">
    <citation type="submission" date="2025-09" db="UniProtKB">
        <authorList>
            <consortium name="Ensembl"/>
        </authorList>
    </citation>
    <scope>IDENTIFICATION</scope>
</reference>
<proteinExistence type="predicted"/>
<dbReference type="Ensembl" id="ENSBJAT00000009421.1">
    <property type="protein sequence ID" value="ENSBJAP00000009155.1"/>
    <property type="gene ID" value="ENSBJAG00000006315.1"/>
</dbReference>
<dbReference type="Proteomes" id="UP000694555">
    <property type="component" value="Unplaced"/>
</dbReference>
<evidence type="ECO:0000313" key="2">
    <source>
        <dbReference type="Proteomes" id="UP000694555"/>
    </source>
</evidence>
<name>A0A8C0AYX9_9AVES</name>
<reference evidence="1" key="1">
    <citation type="submission" date="2025-08" db="UniProtKB">
        <authorList>
            <consortium name="Ensembl"/>
        </authorList>
    </citation>
    <scope>IDENTIFICATION</scope>
</reference>
<accession>A0A8C0AYX9</accession>
<protein>
    <submittedName>
        <fullName evidence="1">Uncharacterized protein</fullName>
    </submittedName>
</protein>
<dbReference type="AlphaFoldDB" id="A0A8C0AYX9"/>
<keyword evidence="2" id="KW-1185">Reference proteome</keyword>
<organism evidence="1 2">
    <name type="scientific">Buteo japonicus</name>
    <dbReference type="NCBI Taxonomy" id="224669"/>
    <lineage>
        <taxon>Eukaryota</taxon>
        <taxon>Metazoa</taxon>
        <taxon>Chordata</taxon>
        <taxon>Craniata</taxon>
        <taxon>Vertebrata</taxon>
        <taxon>Euteleostomi</taxon>
        <taxon>Archelosauria</taxon>
        <taxon>Archosauria</taxon>
        <taxon>Dinosauria</taxon>
        <taxon>Saurischia</taxon>
        <taxon>Theropoda</taxon>
        <taxon>Coelurosauria</taxon>
        <taxon>Aves</taxon>
        <taxon>Neognathae</taxon>
        <taxon>Neoaves</taxon>
        <taxon>Telluraves</taxon>
        <taxon>Accipitrimorphae</taxon>
        <taxon>Accipitriformes</taxon>
        <taxon>Accipitridae</taxon>
        <taxon>Accipitrinae</taxon>
        <taxon>Buteo</taxon>
    </lineage>
</organism>
<sequence length="99" mass="11176">MLTLPSKSPSSLFPALVFHWAPCLGSALVSFLQTLSQSLPLVENDNKNPTHRPPEKELLLPLPTRPDFSIVISPKSRFILVHLNIHDSLHFCSKRHLFI</sequence>
<evidence type="ECO:0000313" key="1">
    <source>
        <dbReference type="Ensembl" id="ENSBJAP00000009155.1"/>
    </source>
</evidence>